<dbReference type="PRINTS" id="PR00320">
    <property type="entry name" value="GPROTEINBRPT"/>
</dbReference>
<gene>
    <name evidence="4" type="ORF">F4Y08_00575</name>
</gene>
<dbReference type="PANTHER" id="PTHR22847:SF637">
    <property type="entry name" value="WD REPEAT DOMAIN 5B"/>
    <property type="match status" value="1"/>
</dbReference>
<keyword evidence="2" id="KW-0677">Repeat</keyword>
<dbReference type="InterPro" id="IPR036322">
    <property type="entry name" value="WD40_repeat_dom_sf"/>
</dbReference>
<dbReference type="PROSITE" id="PS50294">
    <property type="entry name" value="WD_REPEATS_REGION"/>
    <property type="match status" value="3"/>
</dbReference>
<dbReference type="PANTHER" id="PTHR22847">
    <property type="entry name" value="WD40 REPEAT PROTEIN"/>
    <property type="match status" value="1"/>
</dbReference>
<evidence type="ECO:0000256" key="1">
    <source>
        <dbReference type="ARBA" id="ARBA00022574"/>
    </source>
</evidence>
<protein>
    <submittedName>
        <fullName evidence="4">WD40 repeat domain-containing protein</fullName>
    </submittedName>
</protein>
<evidence type="ECO:0000313" key="4">
    <source>
        <dbReference type="EMBL" id="MYD88824.1"/>
    </source>
</evidence>
<evidence type="ECO:0000256" key="3">
    <source>
        <dbReference type="PROSITE-ProRule" id="PRU00221"/>
    </source>
</evidence>
<dbReference type="InterPro" id="IPR019775">
    <property type="entry name" value="WD40_repeat_CS"/>
</dbReference>
<proteinExistence type="predicted"/>
<dbReference type="AlphaFoldDB" id="A0A6B1DQW1"/>
<dbReference type="Pfam" id="PF00400">
    <property type="entry name" value="WD40"/>
    <property type="match status" value="4"/>
</dbReference>
<feature type="repeat" description="WD" evidence="3">
    <location>
        <begin position="222"/>
        <end position="259"/>
    </location>
</feature>
<comment type="caution">
    <text evidence="4">The sequence shown here is derived from an EMBL/GenBank/DDBJ whole genome shotgun (WGS) entry which is preliminary data.</text>
</comment>
<feature type="repeat" description="WD" evidence="3">
    <location>
        <begin position="180"/>
        <end position="221"/>
    </location>
</feature>
<dbReference type="PROSITE" id="PS50082">
    <property type="entry name" value="WD_REPEATS_2"/>
    <property type="match status" value="3"/>
</dbReference>
<dbReference type="SMART" id="SM00320">
    <property type="entry name" value="WD40"/>
    <property type="match status" value="4"/>
</dbReference>
<dbReference type="EMBL" id="VXPY01000006">
    <property type="protein sequence ID" value="MYD88824.1"/>
    <property type="molecule type" value="Genomic_DNA"/>
</dbReference>
<dbReference type="PROSITE" id="PS00678">
    <property type="entry name" value="WD_REPEATS_1"/>
    <property type="match status" value="3"/>
</dbReference>
<name>A0A6B1DQW1_9CHLR</name>
<feature type="repeat" description="WD" evidence="3">
    <location>
        <begin position="138"/>
        <end position="179"/>
    </location>
</feature>
<keyword evidence="1 3" id="KW-0853">WD repeat</keyword>
<reference evidence="4" key="1">
    <citation type="submission" date="2019-09" db="EMBL/GenBank/DDBJ databases">
        <title>Characterisation of the sponge microbiome using genome-centric metagenomics.</title>
        <authorList>
            <person name="Engelberts J.P."/>
            <person name="Robbins S.J."/>
            <person name="De Goeij J.M."/>
            <person name="Aranda M."/>
            <person name="Bell S.C."/>
            <person name="Webster N.S."/>
        </authorList>
    </citation>
    <scope>NUCLEOTIDE SEQUENCE</scope>
    <source>
        <strain evidence="4">SB0662_bin_9</strain>
    </source>
</reference>
<dbReference type="CDD" id="cd00200">
    <property type="entry name" value="WD40"/>
    <property type="match status" value="1"/>
</dbReference>
<dbReference type="InterPro" id="IPR001680">
    <property type="entry name" value="WD40_rpt"/>
</dbReference>
<dbReference type="InterPro" id="IPR015943">
    <property type="entry name" value="WD40/YVTN_repeat-like_dom_sf"/>
</dbReference>
<sequence length="259" mass="28055">MESWVWRAPMPVPEPGHTHRNRHGIRCTACHDDGMPVSVRHALCPRYWVLLPEDQPMFTVKRLTGILSAVLVLFLVPGVSAMAQEAPSQEPAVEAQVRPGQGAVRAVQFSPDGARLAVGGGANIRLYDAHTQEVVSLLTGHTREVYSVAFSPDAQTLASGSDDHTVRLWDITTGTLHRTLEGHTGQVYSVAFSRNGRILASGSGDHTVRLWDVATGTLRHTLESHTDQVYSVAFSPDGRILASGSGDHTVRLWDVATGT</sequence>
<organism evidence="4">
    <name type="scientific">Caldilineaceae bacterium SB0662_bin_9</name>
    <dbReference type="NCBI Taxonomy" id="2605258"/>
    <lineage>
        <taxon>Bacteria</taxon>
        <taxon>Bacillati</taxon>
        <taxon>Chloroflexota</taxon>
        <taxon>Caldilineae</taxon>
        <taxon>Caldilineales</taxon>
        <taxon>Caldilineaceae</taxon>
    </lineage>
</organism>
<accession>A0A6B1DQW1</accession>
<evidence type="ECO:0000256" key="2">
    <source>
        <dbReference type="ARBA" id="ARBA00022737"/>
    </source>
</evidence>
<feature type="non-terminal residue" evidence="4">
    <location>
        <position position="259"/>
    </location>
</feature>
<dbReference type="SUPFAM" id="SSF50978">
    <property type="entry name" value="WD40 repeat-like"/>
    <property type="match status" value="1"/>
</dbReference>
<dbReference type="Gene3D" id="2.130.10.10">
    <property type="entry name" value="YVTN repeat-like/Quinoprotein amine dehydrogenase"/>
    <property type="match status" value="2"/>
</dbReference>
<dbReference type="InterPro" id="IPR020472">
    <property type="entry name" value="WD40_PAC1"/>
</dbReference>